<gene>
    <name evidence="2" type="ORF">B296_00023167</name>
</gene>
<evidence type="ECO:0000313" key="3">
    <source>
        <dbReference type="Proteomes" id="UP000287651"/>
    </source>
</evidence>
<feature type="region of interest" description="Disordered" evidence="1">
    <location>
        <begin position="1"/>
        <end position="28"/>
    </location>
</feature>
<comment type="caution">
    <text evidence="2">The sequence shown here is derived from an EMBL/GenBank/DDBJ whole genome shotgun (WGS) entry which is preliminary data.</text>
</comment>
<dbReference type="AlphaFoldDB" id="A0A427ABJ2"/>
<proteinExistence type="predicted"/>
<feature type="region of interest" description="Disordered" evidence="1">
    <location>
        <begin position="45"/>
        <end position="78"/>
    </location>
</feature>
<protein>
    <submittedName>
        <fullName evidence="2">Uncharacterized protein</fullName>
    </submittedName>
</protein>
<accession>A0A427ABJ2</accession>
<reference evidence="2 3" key="1">
    <citation type="journal article" date="2014" name="Agronomy (Basel)">
        <title>A Draft Genome Sequence for Ensete ventricosum, the Drought-Tolerant Tree Against Hunger.</title>
        <authorList>
            <person name="Harrison J."/>
            <person name="Moore K.A."/>
            <person name="Paszkiewicz K."/>
            <person name="Jones T."/>
            <person name="Grant M."/>
            <person name="Ambacheew D."/>
            <person name="Muzemil S."/>
            <person name="Studholme D.J."/>
        </authorList>
    </citation>
    <scope>NUCLEOTIDE SEQUENCE [LARGE SCALE GENOMIC DNA]</scope>
</reference>
<dbReference type="EMBL" id="AMZH03003053">
    <property type="protein sequence ID" value="RRT73572.1"/>
    <property type="molecule type" value="Genomic_DNA"/>
</dbReference>
<organism evidence="2 3">
    <name type="scientific">Ensete ventricosum</name>
    <name type="common">Abyssinian banana</name>
    <name type="synonym">Musa ensete</name>
    <dbReference type="NCBI Taxonomy" id="4639"/>
    <lineage>
        <taxon>Eukaryota</taxon>
        <taxon>Viridiplantae</taxon>
        <taxon>Streptophyta</taxon>
        <taxon>Embryophyta</taxon>
        <taxon>Tracheophyta</taxon>
        <taxon>Spermatophyta</taxon>
        <taxon>Magnoliopsida</taxon>
        <taxon>Liliopsida</taxon>
        <taxon>Zingiberales</taxon>
        <taxon>Musaceae</taxon>
        <taxon>Ensete</taxon>
    </lineage>
</organism>
<sequence>MEMEAHPVHFDYGITRQPSGTKPAGSLLPKLTKVPGTSHCLLQSFGSQRAASGHDTHQAVDADSSAHQNRRPAPPSSITFPALFCTAIVRGTGWFDKGERDGF</sequence>
<name>A0A427ABJ2_ENSVE</name>
<evidence type="ECO:0000313" key="2">
    <source>
        <dbReference type="EMBL" id="RRT73572.1"/>
    </source>
</evidence>
<dbReference type="Proteomes" id="UP000287651">
    <property type="component" value="Unassembled WGS sequence"/>
</dbReference>
<evidence type="ECO:0000256" key="1">
    <source>
        <dbReference type="SAM" id="MobiDB-lite"/>
    </source>
</evidence>